<accession>A0A0E9QJW1</accession>
<evidence type="ECO:0000313" key="1">
    <source>
        <dbReference type="EMBL" id="JAH17186.1"/>
    </source>
</evidence>
<protein>
    <submittedName>
        <fullName evidence="1">Uncharacterized protein</fullName>
    </submittedName>
</protein>
<organism evidence="1">
    <name type="scientific">Anguilla anguilla</name>
    <name type="common">European freshwater eel</name>
    <name type="synonym">Muraena anguilla</name>
    <dbReference type="NCBI Taxonomy" id="7936"/>
    <lineage>
        <taxon>Eukaryota</taxon>
        <taxon>Metazoa</taxon>
        <taxon>Chordata</taxon>
        <taxon>Craniata</taxon>
        <taxon>Vertebrata</taxon>
        <taxon>Euteleostomi</taxon>
        <taxon>Actinopterygii</taxon>
        <taxon>Neopterygii</taxon>
        <taxon>Teleostei</taxon>
        <taxon>Anguilliformes</taxon>
        <taxon>Anguillidae</taxon>
        <taxon>Anguilla</taxon>
    </lineage>
</organism>
<proteinExistence type="predicted"/>
<sequence length="8" mass="844">MGLAPRSI</sequence>
<reference evidence="1" key="2">
    <citation type="journal article" date="2015" name="Fish Shellfish Immunol.">
        <title>Early steps in the European eel (Anguilla anguilla)-Vibrio vulnificus interaction in the gills: Role of the RtxA13 toxin.</title>
        <authorList>
            <person name="Callol A."/>
            <person name="Pajuelo D."/>
            <person name="Ebbesson L."/>
            <person name="Teles M."/>
            <person name="MacKenzie S."/>
            <person name="Amaro C."/>
        </authorList>
    </citation>
    <scope>NUCLEOTIDE SEQUENCE</scope>
</reference>
<name>A0A0E9QJW1_ANGAN</name>
<dbReference type="EMBL" id="GBXM01091391">
    <property type="protein sequence ID" value="JAH17186.1"/>
    <property type="molecule type" value="Transcribed_RNA"/>
</dbReference>
<reference evidence="1" key="1">
    <citation type="submission" date="2014-11" db="EMBL/GenBank/DDBJ databases">
        <authorList>
            <person name="Amaro Gonzalez C."/>
        </authorList>
    </citation>
    <scope>NUCLEOTIDE SEQUENCE</scope>
</reference>